<dbReference type="Pfam" id="PF17667">
    <property type="entry name" value="Pkinase_fungal"/>
    <property type="match status" value="1"/>
</dbReference>
<sequence length="120" mass="13434">MKLWFSSRAETLATEPFNFITDNKFVVHFFLSMMYADEVQVGWDPAIAAHEVGGKIYYDYTVQSAGGIETVYRTKKILSDIGADALHGRGTRVWEAVKLEGGKEVGESAALKDVWIDQIE</sequence>
<evidence type="ECO:0000259" key="1">
    <source>
        <dbReference type="Pfam" id="PF17667"/>
    </source>
</evidence>
<proteinExistence type="predicted"/>
<feature type="domain" description="Fungal-type protein kinase" evidence="1">
    <location>
        <begin position="1"/>
        <end position="117"/>
    </location>
</feature>
<organism evidence="2 3">
    <name type="scientific">Bondarzewia mesenterica</name>
    <dbReference type="NCBI Taxonomy" id="1095465"/>
    <lineage>
        <taxon>Eukaryota</taxon>
        <taxon>Fungi</taxon>
        <taxon>Dikarya</taxon>
        <taxon>Basidiomycota</taxon>
        <taxon>Agaricomycotina</taxon>
        <taxon>Agaricomycetes</taxon>
        <taxon>Russulales</taxon>
        <taxon>Bondarzewiaceae</taxon>
        <taxon>Bondarzewia</taxon>
    </lineage>
</organism>
<protein>
    <recommendedName>
        <fullName evidence="1">Fungal-type protein kinase domain-containing protein</fullName>
    </recommendedName>
</protein>
<reference evidence="2 3" key="1">
    <citation type="submission" date="2019-02" db="EMBL/GenBank/DDBJ databases">
        <title>Genome sequencing of the rare red list fungi Bondarzewia mesenterica.</title>
        <authorList>
            <person name="Buettner E."/>
            <person name="Kellner H."/>
        </authorList>
    </citation>
    <scope>NUCLEOTIDE SEQUENCE [LARGE SCALE GENOMIC DNA]</scope>
    <source>
        <strain evidence="2 3">DSM 108281</strain>
    </source>
</reference>
<dbReference type="EMBL" id="SGPL01000779">
    <property type="protein sequence ID" value="THH07427.1"/>
    <property type="molecule type" value="Genomic_DNA"/>
</dbReference>
<evidence type="ECO:0000313" key="3">
    <source>
        <dbReference type="Proteomes" id="UP000310158"/>
    </source>
</evidence>
<comment type="caution">
    <text evidence="2">The sequence shown here is derived from an EMBL/GenBank/DDBJ whole genome shotgun (WGS) entry which is preliminary data.</text>
</comment>
<keyword evidence="3" id="KW-1185">Reference proteome</keyword>
<dbReference type="OrthoDB" id="3260094at2759"/>
<name>A0A4S4L7U5_9AGAM</name>
<accession>A0A4S4L7U5</accession>
<gene>
    <name evidence="2" type="ORF">EW146_g9326</name>
</gene>
<dbReference type="AlphaFoldDB" id="A0A4S4L7U5"/>
<dbReference type="Proteomes" id="UP000310158">
    <property type="component" value="Unassembled WGS sequence"/>
</dbReference>
<evidence type="ECO:0000313" key="2">
    <source>
        <dbReference type="EMBL" id="THH07427.1"/>
    </source>
</evidence>
<dbReference type="InterPro" id="IPR040976">
    <property type="entry name" value="Pkinase_fungal"/>
</dbReference>